<evidence type="ECO:0008006" key="3">
    <source>
        <dbReference type="Google" id="ProtNLM"/>
    </source>
</evidence>
<dbReference type="EMBL" id="SOCP01000014">
    <property type="protein sequence ID" value="TDV44277.1"/>
    <property type="molecule type" value="Genomic_DNA"/>
</dbReference>
<reference evidence="1 2" key="1">
    <citation type="submission" date="2019-03" db="EMBL/GenBank/DDBJ databases">
        <title>Genomic Encyclopedia of Archaeal and Bacterial Type Strains, Phase II (KMG-II): from individual species to whole genera.</title>
        <authorList>
            <person name="Goeker M."/>
        </authorList>
    </citation>
    <scope>NUCLEOTIDE SEQUENCE [LARGE SCALE GENOMIC DNA]</scope>
    <source>
        <strain evidence="1 2">DSM 45499</strain>
    </source>
</reference>
<keyword evidence="2" id="KW-1185">Reference proteome</keyword>
<dbReference type="AlphaFoldDB" id="A0A4R7V6G4"/>
<proteinExistence type="predicted"/>
<gene>
    <name evidence="1" type="ORF">CLV71_114187</name>
</gene>
<evidence type="ECO:0000313" key="2">
    <source>
        <dbReference type="Proteomes" id="UP000294927"/>
    </source>
</evidence>
<accession>A0A4R7V6G4</accession>
<dbReference type="Proteomes" id="UP000294927">
    <property type="component" value="Unassembled WGS sequence"/>
</dbReference>
<name>A0A4R7V6G4_9PSEU</name>
<comment type="caution">
    <text evidence="1">The sequence shown here is derived from an EMBL/GenBank/DDBJ whole genome shotgun (WGS) entry which is preliminary data.</text>
</comment>
<protein>
    <recommendedName>
        <fullName evidence="3">CDP-glycerol:poly(Glycerophosphate) glycerophosphotransferase</fullName>
    </recommendedName>
</protein>
<organism evidence="1 2">
    <name type="scientific">Actinophytocola oryzae</name>
    <dbReference type="NCBI Taxonomy" id="502181"/>
    <lineage>
        <taxon>Bacteria</taxon>
        <taxon>Bacillati</taxon>
        <taxon>Actinomycetota</taxon>
        <taxon>Actinomycetes</taxon>
        <taxon>Pseudonocardiales</taxon>
        <taxon>Pseudonocardiaceae</taxon>
    </lineage>
</organism>
<evidence type="ECO:0000313" key="1">
    <source>
        <dbReference type="EMBL" id="TDV44277.1"/>
    </source>
</evidence>
<dbReference type="SUPFAM" id="SSF53756">
    <property type="entry name" value="UDP-Glycosyltransferase/glycogen phosphorylase"/>
    <property type="match status" value="1"/>
</dbReference>
<sequence>MLPDQAGTSVWDTFPVSRVVLMVCRTLTSTIRLLETHQLFRDDVRLRFLFAVDEGSRFGATAERLLRLAGAPDIVGWGDVRGLRPDLTLAASENVDMAALGGDVIVLPHGVGFNKFVPTRDGAGVRVAGVPDAASLRTGRLRLTLAHPSQDTQLRALCADVVGHTVVTGDPTLDQLAASLPLRDRYRELLHAGTARTVLVSSTWGSESSVGRWWTLPTDLLAALPSDEYRVCLALHPNVWARYGSLGVENYLAGALDAGLVLLPPEAGWHAALVASHVVIADHGSLALYAAALGKPLLVTGNATEVVPGTPVADLVATARHLDRHAPLAPQVERARTDESLRLVADRAFAHRGEAVSRLQRELYRALDLEPHSDHGLHRVADPVVTRRGPWSFRTAASTDGDTTVLVRYPAAAKPRSAGHLVVTDDETDLRLHERAAVVCRDRVIDRDLARGWAHNALDTHPGARLAVVAVPGGCLVAVRGGTEFLVDAGGAVDVPALGSFCYERLLAGELGPGERTLSVGGRRFAVRVTPVRGR</sequence>